<evidence type="ECO:0000259" key="8">
    <source>
        <dbReference type="Pfam" id="PF11600"/>
    </source>
</evidence>
<feature type="compositionally biased region" description="Low complexity" evidence="7">
    <location>
        <begin position="637"/>
        <end position="646"/>
    </location>
</feature>
<feature type="compositionally biased region" description="Basic and acidic residues" evidence="7">
    <location>
        <begin position="25"/>
        <end position="47"/>
    </location>
</feature>
<feature type="compositionally biased region" description="Basic and acidic residues" evidence="7">
    <location>
        <begin position="442"/>
        <end position="458"/>
    </location>
</feature>
<evidence type="ECO:0000256" key="3">
    <source>
        <dbReference type="ARBA" id="ARBA00022763"/>
    </source>
</evidence>
<feature type="compositionally biased region" description="Polar residues" evidence="7">
    <location>
        <begin position="7"/>
        <end position="24"/>
    </location>
</feature>
<feature type="compositionally biased region" description="Low complexity" evidence="7">
    <location>
        <begin position="146"/>
        <end position="180"/>
    </location>
</feature>
<feature type="compositionally biased region" description="Polar residues" evidence="7">
    <location>
        <begin position="776"/>
        <end position="789"/>
    </location>
</feature>
<dbReference type="GO" id="GO:0006260">
    <property type="term" value="P:DNA replication"/>
    <property type="evidence" value="ECO:0007669"/>
    <property type="project" value="UniProtKB-KW"/>
</dbReference>
<feature type="compositionally biased region" description="Basic and acidic residues" evidence="7">
    <location>
        <begin position="132"/>
        <end position="145"/>
    </location>
</feature>
<evidence type="ECO:0000256" key="5">
    <source>
        <dbReference type="ARBA" id="ARBA00023204"/>
    </source>
</evidence>
<feature type="region of interest" description="Disordered" evidence="7">
    <location>
        <begin position="442"/>
        <end position="470"/>
    </location>
</feature>
<keyword evidence="3" id="KW-0227">DNA damage</keyword>
<feature type="domain" description="Chromatin assembly factor 1 p150 subunit acidic region" evidence="8">
    <location>
        <begin position="297"/>
        <end position="375"/>
    </location>
</feature>
<dbReference type="GO" id="GO:0033186">
    <property type="term" value="C:CAF-1 complex"/>
    <property type="evidence" value="ECO:0007669"/>
    <property type="project" value="TreeGrafter"/>
</dbReference>
<name>A0A1B6IFE0_9HEMI</name>
<feature type="compositionally biased region" description="Basic and acidic residues" evidence="7">
    <location>
        <begin position="89"/>
        <end position="119"/>
    </location>
</feature>
<reference evidence="10" key="1">
    <citation type="submission" date="2015-11" db="EMBL/GenBank/DDBJ databases">
        <title>De novo transcriptome assembly of four potential Pierce s Disease insect vectors from Arizona vineyards.</title>
        <authorList>
            <person name="Tassone E.E."/>
        </authorList>
    </citation>
    <scope>NUCLEOTIDE SEQUENCE</scope>
</reference>
<evidence type="ECO:0000259" key="9">
    <source>
        <dbReference type="Pfam" id="PF12253"/>
    </source>
</evidence>
<feature type="domain" description="Chromatin assembly factor 1 subunit A dimerization" evidence="9">
    <location>
        <begin position="467"/>
        <end position="538"/>
    </location>
</feature>
<dbReference type="InterPro" id="IPR022043">
    <property type="entry name" value="CAF1A_DD"/>
</dbReference>
<evidence type="ECO:0000256" key="7">
    <source>
        <dbReference type="SAM" id="MobiDB-lite"/>
    </source>
</evidence>
<feature type="region of interest" description="Disordered" evidence="7">
    <location>
        <begin position="500"/>
        <end position="537"/>
    </location>
</feature>
<gene>
    <name evidence="10" type="ORF">g.44826</name>
</gene>
<feature type="compositionally biased region" description="Polar residues" evidence="7">
    <location>
        <begin position="181"/>
        <end position="202"/>
    </location>
</feature>
<proteinExistence type="predicted"/>
<dbReference type="GO" id="GO:0006281">
    <property type="term" value="P:DNA repair"/>
    <property type="evidence" value="ECO:0007669"/>
    <property type="project" value="UniProtKB-KW"/>
</dbReference>
<feature type="region of interest" description="Disordered" evidence="7">
    <location>
        <begin position="77"/>
        <end position="339"/>
    </location>
</feature>
<comment type="subcellular location">
    <subcellularLocation>
        <location evidence="1">Nucleus</location>
    </subcellularLocation>
</comment>
<dbReference type="GO" id="GO:0005634">
    <property type="term" value="C:nucleus"/>
    <property type="evidence" value="ECO:0007669"/>
    <property type="project" value="UniProtKB-SubCell"/>
</dbReference>
<dbReference type="PANTHER" id="PTHR15272">
    <property type="entry name" value="CHROMATIN ASSEMBLY FACTOR 1 SUBUNIT A CAF-1 SUBUNIT A"/>
    <property type="match status" value="1"/>
</dbReference>
<evidence type="ECO:0000256" key="4">
    <source>
        <dbReference type="ARBA" id="ARBA00023186"/>
    </source>
</evidence>
<feature type="compositionally biased region" description="Acidic residues" evidence="7">
    <location>
        <begin position="505"/>
        <end position="519"/>
    </location>
</feature>
<evidence type="ECO:0000256" key="1">
    <source>
        <dbReference type="ARBA" id="ARBA00004123"/>
    </source>
</evidence>
<feature type="region of interest" description="Disordered" evidence="7">
    <location>
        <begin position="1"/>
        <end position="63"/>
    </location>
</feature>
<dbReference type="GO" id="GO:0006334">
    <property type="term" value="P:nucleosome assembly"/>
    <property type="evidence" value="ECO:0007669"/>
    <property type="project" value="TreeGrafter"/>
</dbReference>
<protein>
    <recommendedName>
        <fullName evidence="11">Chromatin assembly factor 1 subunit p150 C-terminal domain-containing protein</fullName>
    </recommendedName>
</protein>
<feature type="compositionally biased region" description="Acidic residues" evidence="7">
    <location>
        <begin position="526"/>
        <end position="537"/>
    </location>
</feature>
<evidence type="ECO:0000256" key="6">
    <source>
        <dbReference type="ARBA" id="ARBA00023242"/>
    </source>
</evidence>
<sequence>KTEEISKQNQTIKEGSKGAGQNTESIKKSEEKTVKESNDKSDEHIENELVEENDNEETTATKKKNVNNCKDKAEKINDKQSTECVDDSSTDKITQDVAKKSEQKNTVDKPDNPTSHTEDEAVQINEIASSSEKCDSESEKSKQDDLNSSLPRLSSQSSLDNSLSSPSSTNESLTNSNTPSVPNTPASTPGTSAKKSFKSPLTTPRKMTPKQLMKFKEKEEKKKEKERLKQEKEKKKAEEREEKMRQKLEKEEEKQKLKQEKEEEKKKEKEEREKKKQAEIEQKNEEKRLKEEEKQLKAEEKRAKEEERRKKDEEEKKKKEEKRLKEEQKEAEKRKSAQAFASFFVKSETKVADETKESAPVESSFQPFEVKNDMRLAPLVRVQLSKERKQMLETVVDCTANGVEQRLYLEEVRSPSYTRGSATTTWPAPDDTEDDVIIVESEKPNEEIEVKSAETGKKSEKRRHRAKLLQFHENRRPPYWGTWRKKSGCIRPRAPLNQDKTMFEYDIDSDDEWEEPEDGESLRGSEDEESQDEQYEEDNDMFVPHGYLSDEEGQDELDDKSPEAMKARLKFLQMEFEAERNEKQEKLKPRLIGCVWFCNSVSDSSSVGSHIAELFLSRRAVWDGTLPISVAAPLPSSPTTPSGTNNENEDSRGAKRKLVHESMIPHIIRKVHGSRRKLTKLMKELLEEQHEPCPQPSKRCLADKIREIASWTHNSETGHHCWYVKEEVRQTHGLMDLIIKSSPPPPAPPATPTTNITKFTKVLTSDERLKLLREAPSSTKDSTKTPNSK</sequence>
<dbReference type="InterPro" id="IPR021644">
    <property type="entry name" value="CAF-1_p150_acidic"/>
</dbReference>
<keyword evidence="6" id="KW-0539">Nucleus</keyword>
<keyword evidence="5" id="KW-0234">DNA repair</keyword>
<organism evidence="10">
    <name type="scientific">Homalodisca liturata</name>
    <dbReference type="NCBI Taxonomy" id="320908"/>
    <lineage>
        <taxon>Eukaryota</taxon>
        <taxon>Metazoa</taxon>
        <taxon>Ecdysozoa</taxon>
        <taxon>Arthropoda</taxon>
        <taxon>Hexapoda</taxon>
        <taxon>Insecta</taxon>
        <taxon>Pterygota</taxon>
        <taxon>Neoptera</taxon>
        <taxon>Paraneoptera</taxon>
        <taxon>Hemiptera</taxon>
        <taxon>Auchenorrhyncha</taxon>
        <taxon>Membracoidea</taxon>
        <taxon>Cicadellidae</taxon>
        <taxon>Cicadellinae</taxon>
        <taxon>Proconiini</taxon>
        <taxon>Homalodisca</taxon>
    </lineage>
</organism>
<dbReference type="Pfam" id="PF11600">
    <property type="entry name" value="CAF1A_acidic"/>
    <property type="match status" value="1"/>
</dbReference>
<keyword evidence="2" id="KW-0235">DNA replication</keyword>
<feature type="compositionally biased region" description="Basic and acidic residues" evidence="7">
    <location>
        <begin position="214"/>
        <end position="335"/>
    </location>
</feature>
<evidence type="ECO:0000313" key="10">
    <source>
        <dbReference type="EMBL" id="JAS85656.1"/>
    </source>
</evidence>
<accession>A0A1B6IFE0</accession>
<evidence type="ECO:0008006" key="11">
    <source>
        <dbReference type="Google" id="ProtNLM"/>
    </source>
</evidence>
<feature type="non-terminal residue" evidence="10">
    <location>
        <position position="789"/>
    </location>
</feature>
<feature type="compositionally biased region" description="Acidic residues" evidence="7">
    <location>
        <begin position="48"/>
        <end position="57"/>
    </location>
</feature>
<keyword evidence="4" id="KW-0143">Chaperone</keyword>
<evidence type="ECO:0000256" key="2">
    <source>
        <dbReference type="ARBA" id="ARBA00022705"/>
    </source>
</evidence>
<dbReference type="PANTHER" id="PTHR15272:SF0">
    <property type="entry name" value="CHROMATIN ASSEMBLY FACTOR 1 SUBUNIT A"/>
    <property type="match status" value="1"/>
</dbReference>
<feature type="region of interest" description="Disordered" evidence="7">
    <location>
        <begin position="770"/>
        <end position="789"/>
    </location>
</feature>
<dbReference type="AlphaFoldDB" id="A0A1B6IFE0"/>
<feature type="non-terminal residue" evidence="10">
    <location>
        <position position="1"/>
    </location>
</feature>
<dbReference type="EMBL" id="GECU01022050">
    <property type="protein sequence ID" value="JAS85656.1"/>
    <property type="molecule type" value="Transcribed_RNA"/>
</dbReference>
<feature type="region of interest" description="Disordered" evidence="7">
    <location>
        <begin position="631"/>
        <end position="654"/>
    </location>
</feature>
<dbReference type="Pfam" id="PF12253">
    <property type="entry name" value="CAF1A_dimeriz"/>
    <property type="match status" value="1"/>
</dbReference>